<evidence type="ECO:0000313" key="2">
    <source>
        <dbReference type="EMBL" id="MCB2406623.1"/>
    </source>
</evidence>
<proteinExistence type="predicted"/>
<evidence type="ECO:0000313" key="3">
    <source>
        <dbReference type="Proteomes" id="UP001165296"/>
    </source>
</evidence>
<feature type="transmembrane region" description="Helical" evidence="1">
    <location>
        <begin position="140"/>
        <end position="162"/>
    </location>
</feature>
<dbReference type="EMBL" id="JAJADR010000001">
    <property type="protein sequence ID" value="MCB2406623.1"/>
    <property type="molecule type" value="Genomic_DNA"/>
</dbReference>
<keyword evidence="1" id="KW-0472">Membrane</keyword>
<organism evidence="2 3">
    <name type="scientific">Hymenobacter lucidus</name>
    <dbReference type="NCBI Taxonomy" id="2880930"/>
    <lineage>
        <taxon>Bacteria</taxon>
        <taxon>Pseudomonadati</taxon>
        <taxon>Bacteroidota</taxon>
        <taxon>Cytophagia</taxon>
        <taxon>Cytophagales</taxon>
        <taxon>Hymenobacteraceae</taxon>
        <taxon>Hymenobacter</taxon>
    </lineage>
</organism>
<dbReference type="RefSeq" id="WP_226170764.1">
    <property type="nucleotide sequence ID" value="NZ_JAJADR010000001.1"/>
</dbReference>
<keyword evidence="3" id="KW-1185">Reference proteome</keyword>
<feature type="transmembrane region" description="Helical" evidence="1">
    <location>
        <begin position="112"/>
        <end position="133"/>
    </location>
</feature>
<name>A0ABS8ALU9_9BACT</name>
<keyword evidence="1" id="KW-0812">Transmembrane</keyword>
<sequence length="172" mass="18071">MNVFSTGRLLVLSMTLLLGCRSEKAAFDFRPGPVVAIAAAPVAAQPAPAPAKAPAEIPASASTQQPAATRSVAVQRANPVRILRPQLKREAQSSQLRKAKKQPLQAASRHDVFHIVLGSLLIAGGVVAGLLLGGWLGLGVGAAVVILGYYFLVLGVGGKHAWLEIFQEFFNM</sequence>
<keyword evidence="1" id="KW-1133">Transmembrane helix</keyword>
<evidence type="ECO:0000256" key="1">
    <source>
        <dbReference type="SAM" id="Phobius"/>
    </source>
</evidence>
<gene>
    <name evidence="2" type="ORF">LGH74_01415</name>
</gene>
<dbReference type="Proteomes" id="UP001165296">
    <property type="component" value="Unassembled WGS sequence"/>
</dbReference>
<reference evidence="2" key="1">
    <citation type="submission" date="2021-10" db="EMBL/GenBank/DDBJ databases">
        <authorList>
            <person name="Dean J.D."/>
            <person name="Kim M.K."/>
            <person name="Newey C.N."/>
            <person name="Stoker T.S."/>
            <person name="Thompson D.W."/>
            <person name="Grose J.H."/>
        </authorList>
    </citation>
    <scope>NUCLEOTIDE SEQUENCE</scope>
    <source>
        <strain evidence="2">BT178</strain>
    </source>
</reference>
<accession>A0ABS8ALU9</accession>
<protein>
    <submittedName>
        <fullName evidence="2">Uncharacterized protein</fullName>
    </submittedName>
</protein>
<comment type="caution">
    <text evidence="2">The sequence shown here is derived from an EMBL/GenBank/DDBJ whole genome shotgun (WGS) entry which is preliminary data.</text>
</comment>